<dbReference type="CDD" id="cd00090">
    <property type="entry name" value="HTH_ARSR"/>
    <property type="match status" value="1"/>
</dbReference>
<dbReference type="PRINTS" id="PR00778">
    <property type="entry name" value="HTHARSR"/>
</dbReference>
<accession>B8D1F9</accession>
<dbReference type="InterPro" id="IPR036388">
    <property type="entry name" value="WH-like_DNA-bd_sf"/>
</dbReference>
<keyword evidence="2" id="KW-0238">DNA-binding</keyword>
<dbReference type="EMBL" id="CP001098">
    <property type="protein sequence ID" value="ACL69036.1"/>
    <property type="molecule type" value="Genomic_DNA"/>
</dbReference>
<dbReference type="eggNOG" id="COG0640">
    <property type="taxonomic scope" value="Bacteria"/>
</dbReference>
<evidence type="ECO:0000256" key="1">
    <source>
        <dbReference type="ARBA" id="ARBA00023015"/>
    </source>
</evidence>
<evidence type="ECO:0000313" key="5">
    <source>
        <dbReference type="EMBL" id="ACL69036.1"/>
    </source>
</evidence>
<gene>
    <name evidence="5" type="ordered locus">Hore_02750</name>
</gene>
<name>B8D1F9_HALOH</name>
<dbReference type="PANTHER" id="PTHR33154:SF33">
    <property type="entry name" value="TRANSCRIPTIONAL REPRESSOR SDPR"/>
    <property type="match status" value="1"/>
</dbReference>
<dbReference type="STRING" id="373903.Hore_02750"/>
<dbReference type="NCBIfam" id="NF033789">
    <property type="entry name" value="repress_SdpR"/>
    <property type="match status" value="1"/>
</dbReference>
<dbReference type="InterPro" id="IPR001845">
    <property type="entry name" value="HTH_ArsR_DNA-bd_dom"/>
</dbReference>
<dbReference type="AlphaFoldDB" id="B8D1F9"/>
<dbReference type="GO" id="GO:0003700">
    <property type="term" value="F:DNA-binding transcription factor activity"/>
    <property type="evidence" value="ECO:0007669"/>
    <property type="project" value="InterPro"/>
</dbReference>
<dbReference type="KEGG" id="hor:Hore_02750"/>
<dbReference type="InterPro" id="IPR047796">
    <property type="entry name" value="SdpR-like_repress"/>
</dbReference>
<dbReference type="InterPro" id="IPR051081">
    <property type="entry name" value="HTH_MetalResp_TranReg"/>
</dbReference>
<protein>
    <submittedName>
        <fullName evidence="5">Regulatory protein ArsR</fullName>
    </submittedName>
</protein>
<dbReference type="PROSITE" id="PS50987">
    <property type="entry name" value="HTH_ARSR_2"/>
    <property type="match status" value="1"/>
</dbReference>
<dbReference type="RefSeq" id="WP_012635224.1">
    <property type="nucleotide sequence ID" value="NC_011899.1"/>
</dbReference>
<dbReference type="GO" id="GO:0003677">
    <property type="term" value="F:DNA binding"/>
    <property type="evidence" value="ECO:0007669"/>
    <property type="project" value="UniProtKB-KW"/>
</dbReference>
<keyword evidence="1" id="KW-0805">Transcription regulation</keyword>
<dbReference type="Gene3D" id="1.10.10.10">
    <property type="entry name" value="Winged helix-like DNA-binding domain superfamily/Winged helix DNA-binding domain"/>
    <property type="match status" value="1"/>
</dbReference>
<dbReference type="PANTHER" id="PTHR33154">
    <property type="entry name" value="TRANSCRIPTIONAL REGULATOR, ARSR FAMILY"/>
    <property type="match status" value="1"/>
</dbReference>
<proteinExistence type="predicted"/>
<dbReference type="InterPro" id="IPR036390">
    <property type="entry name" value="WH_DNA-bd_sf"/>
</dbReference>
<dbReference type="Pfam" id="PF01022">
    <property type="entry name" value="HTH_5"/>
    <property type="match status" value="1"/>
</dbReference>
<feature type="domain" description="HTH arsR-type" evidence="4">
    <location>
        <begin position="1"/>
        <end position="91"/>
    </location>
</feature>
<sequence length="97" mass="11181">MNLNFDKTFKALADANRRKILFLLKESDLTAGEIASEFDISKPSISHHLNILKNAGLVEARREGQQIYYSLKMTVFQEVVNEFMNLFRKESGDNEKI</sequence>
<reference evidence="5 6" key="1">
    <citation type="journal article" date="2009" name="PLoS ONE">
        <title>Genome analysis of the anaerobic thermohalophilic bacterium Halothermothrix orenii.</title>
        <authorList>
            <person name="Mavromatis K."/>
            <person name="Ivanova N."/>
            <person name="Anderson I."/>
            <person name="Lykidis A."/>
            <person name="Hooper S.D."/>
            <person name="Sun H."/>
            <person name="Kunin V."/>
            <person name="Lapidus A."/>
            <person name="Hugenholtz P."/>
            <person name="Patel B."/>
            <person name="Kyrpides N.C."/>
        </authorList>
    </citation>
    <scope>NUCLEOTIDE SEQUENCE [LARGE SCALE GENOMIC DNA]</scope>
    <source>
        <strain evidence="6">H 168 / OCM 544 / DSM 9562</strain>
    </source>
</reference>
<dbReference type="SUPFAM" id="SSF46785">
    <property type="entry name" value="Winged helix' DNA-binding domain"/>
    <property type="match status" value="1"/>
</dbReference>
<dbReference type="InterPro" id="IPR011991">
    <property type="entry name" value="ArsR-like_HTH"/>
</dbReference>
<dbReference type="SMART" id="SM00418">
    <property type="entry name" value="HTH_ARSR"/>
    <property type="match status" value="1"/>
</dbReference>
<evidence type="ECO:0000259" key="4">
    <source>
        <dbReference type="PROSITE" id="PS50987"/>
    </source>
</evidence>
<evidence type="ECO:0000256" key="2">
    <source>
        <dbReference type="ARBA" id="ARBA00023125"/>
    </source>
</evidence>
<organism evidence="5 6">
    <name type="scientific">Halothermothrix orenii (strain H 168 / OCM 544 / DSM 9562)</name>
    <dbReference type="NCBI Taxonomy" id="373903"/>
    <lineage>
        <taxon>Bacteria</taxon>
        <taxon>Bacillati</taxon>
        <taxon>Bacillota</taxon>
        <taxon>Clostridia</taxon>
        <taxon>Halanaerobiales</taxon>
        <taxon>Halothermotrichaceae</taxon>
        <taxon>Halothermothrix</taxon>
    </lineage>
</organism>
<evidence type="ECO:0000313" key="6">
    <source>
        <dbReference type="Proteomes" id="UP000000719"/>
    </source>
</evidence>
<keyword evidence="6" id="KW-1185">Reference proteome</keyword>
<dbReference type="HOGENOM" id="CLU_097806_3_4_9"/>
<dbReference type="NCBIfam" id="NF033788">
    <property type="entry name" value="HTH_metalloreg"/>
    <property type="match status" value="1"/>
</dbReference>
<dbReference type="Proteomes" id="UP000000719">
    <property type="component" value="Chromosome"/>
</dbReference>
<evidence type="ECO:0000256" key="3">
    <source>
        <dbReference type="ARBA" id="ARBA00023163"/>
    </source>
</evidence>
<keyword evidence="3" id="KW-0804">Transcription</keyword>